<dbReference type="SUPFAM" id="SSF48403">
    <property type="entry name" value="Ankyrin repeat"/>
    <property type="match status" value="1"/>
</dbReference>
<name>A0ABR1UXR4_9PEZI</name>
<evidence type="ECO:0000256" key="1">
    <source>
        <dbReference type="ARBA" id="ARBA00022737"/>
    </source>
</evidence>
<organism evidence="4 5">
    <name type="scientific">Apiospora hydei</name>
    <dbReference type="NCBI Taxonomy" id="1337664"/>
    <lineage>
        <taxon>Eukaryota</taxon>
        <taxon>Fungi</taxon>
        <taxon>Dikarya</taxon>
        <taxon>Ascomycota</taxon>
        <taxon>Pezizomycotina</taxon>
        <taxon>Sordariomycetes</taxon>
        <taxon>Xylariomycetidae</taxon>
        <taxon>Amphisphaeriales</taxon>
        <taxon>Apiosporaceae</taxon>
        <taxon>Apiospora</taxon>
    </lineage>
</organism>
<dbReference type="InterPro" id="IPR002110">
    <property type="entry name" value="Ankyrin_rpt"/>
</dbReference>
<evidence type="ECO:0000313" key="5">
    <source>
        <dbReference type="Proteomes" id="UP001433268"/>
    </source>
</evidence>
<accession>A0ABR1UXR4</accession>
<dbReference type="PANTHER" id="PTHR24198">
    <property type="entry name" value="ANKYRIN REPEAT AND PROTEIN KINASE DOMAIN-CONTAINING PROTEIN"/>
    <property type="match status" value="1"/>
</dbReference>
<evidence type="ECO:0000313" key="4">
    <source>
        <dbReference type="EMBL" id="KAK8062841.1"/>
    </source>
</evidence>
<dbReference type="Pfam" id="PF12796">
    <property type="entry name" value="Ank_2"/>
    <property type="match status" value="1"/>
</dbReference>
<protein>
    <recommendedName>
        <fullName evidence="6">Ankyrin repeat protein</fullName>
    </recommendedName>
</protein>
<keyword evidence="5" id="KW-1185">Reference proteome</keyword>
<dbReference type="Proteomes" id="UP001433268">
    <property type="component" value="Unassembled WGS sequence"/>
</dbReference>
<proteinExistence type="predicted"/>
<keyword evidence="2" id="KW-0040">ANK repeat</keyword>
<comment type="caution">
    <text evidence="4">The sequence shown here is derived from an EMBL/GenBank/DDBJ whole genome shotgun (WGS) entry which is preliminary data.</text>
</comment>
<evidence type="ECO:0000256" key="2">
    <source>
        <dbReference type="ARBA" id="ARBA00023043"/>
    </source>
</evidence>
<evidence type="ECO:0008006" key="6">
    <source>
        <dbReference type="Google" id="ProtNLM"/>
    </source>
</evidence>
<dbReference type="GeneID" id="92052312"/>
<dbReference type="EMBL" id="JAQQWN010000010">
    <property type="protein sequence ID" value="KAK8062841.1"/>
    <property type="molecule type" value="Genomic_DNA"/>
</dbReference>
<evidence type="ECO:0000256" key="3">
    <source>
        <dbReference type="SAM" id="MobiDB-lite"/>
    </source>
</evidence>
<reference evidence="4 5" key="1">
    <citation type="submission" date="2023-01" db="EMBL/GenBank/DDBJ databases">
        <title>Analysis of 21 Apiospora genomes using comparative genomics revels a genus with tremendous synthesis potential of carbohydrate active enzymes and secondary metabolites.</title>
        <authorList>
            <person name="Sorensen T."/>
        </authorList>
    </citation>
    <scope>NUCLEOTIDE SEQUENCE [LARGE SCALE GENOMIC DNA]</scope>
    <source>
        <strain evidence="4 5">CBS 114990</strain>
    </source>
</reference>
<gene>
    <name evidence="4" type="ORF">PG997_014938</name>
</gene>
<dbReference type="RefSeq" id="XP_066661440.1">
    <property type="nucleotide sequence ID" value="XM_066819252.1"/>
</dbReference>
<keyword evidence="1" id="KW-0677">Repeat</keyword>
<dbReference type="Gene3D" id="1.25.40.20">
    <property type="entry name" value="Ankyrin repeat-containing domain"/>
    <property type="match status" value="1"/>
</dbReference>
<feature type="region of interest" description="Disordered" evidence="3">
    <location>
        <begin position="256"/>
        <end position="308"/>
    </location>
</feature>
<sequence length="308" mass="33334">MYIAAFQGHVEVLRTLLEIESNPERLSWLHEECVSFAREGNQEGPLDVCLQSTCYEKYPIGVVSSLAEATSIPIFDRIYRLCKDCISVDPQQDTAQAQTEFLTATFRRAAAAGNLVMMKHLVRLGASPTHVDQRGDGNVKYQALISGVAAKGHADVLAYLLENGAEITSRALEAACQHGNPDTVRVLLVHGARDTWMPGNALLEAVKGENETALRLLLGAGTIVYEDQRRRALDAAQQLGLSSMAKILEEYGQRARISPIPRTTGTSSPPIRAPSATRDTSSDARCALIPPARSAVTSSRRTLSAPPA</sequence>
<dbReference type="InterPro" id="IPR036770">
    <property type="entry name" value="Ankyrin_rpt-contain_sf"/>
</dbReference>
<dbReference type="PANTHER" id="PTHR24198:SF165">
    <property type="entry name" value="ANKYRIN REPEAT-CONTAINING PROTEIN-RELATED"/>
    <property type="match status" value="1"/>
</dbReference>